<dbReference type="InterPro" id="IPR011006">
    <property type="entry name" value="CheY-like_superfamily"/>
</dbReference>
<dbReference type="InterPro" id="IPR036388">
    <property type="entry name" value="WH-like_DNA-bd_sf"/>
</dbReference>
<evidence type="ECO:0000259" key="8">
    <source>
        <dbReference type="PROSITE" id="PS50110"/>
    </source>
</evidence>
<dbReference type="GO" id="GO:0032993">
    <property type="term" value="C:protein-DNA complex"/>
    <property type="evidence" value="ECO:0007669"/>
    <property type="project" value="TreeGrafter"/>
</dbReference>
<dbReference type="InterPro" id="IPR016032">
    <property type="entry name" value="Sig_transdc_resp-reg_C-effctor"/>
</dbReference>
<name>A0A4R6VDN8_9PSEU</name>
<dbReference type="Pfam" id="PF00486">
    <property type="entry name" value="Trans_reg_C"/>
    <property type="match status" value="1"/>
</dbReference>
<dbReference type="CDD" id="cd00383">
    <property type="entry name" value="trans_reg_C"/>
    <property type="match status" value="1"/>
</dbReference>
<dbReference type="InterPro" id="IPR001867">
    <property type="entry name" value="OmpR/PhoB-type_DNA-bd"/>
</dbReference>
<dbReference type="GO" id="GO:0005829">
    <property type="term" value="C:cytosol"/>
    <property type="evidence" value="ECO:0007669"/>
    <property type="project" value="TreeGrafter"/>
</dbReference>
<dbReference type="PANTHER" id="PTHR48111">
    <property type="entry name" value="REGULATOR OF RPOS"/>
    <property type="match status" value="1"/>
</dbReference>
<evidence type="ECO:0000313" key="10">
    <source>
        <dbReference type="EMBL" id="TDQ58500.1"/>
    </source>
</evidence>
<dbReference type="GO" id="GO:0000976">
    <property type="term" value="F:transcription cis-regulatory region binding"/>
    <property type="evidence" value="ECO:0007669"/>
    <property type="project" value="TreeGrafter"/>
</dbReference>
<evidence type="ECO:0000256" key="2">
    <source>
        <dbReference type="ARBA" id="ARBA00023015"/>
    </source>
</evidence>
<feature type="modified residue" description="4-aspartylphosphate" evidence="6">
    <location>
        <position position="56"/>
    </location>
</feature>
<evidence type="ECO:0000256" key="6">
    <source>
        <dbReference type="PROSITE-ProRule" id="PRU00169"/>
    </source>
</evidence>
<dbReference type="InterPro" id="IPR039420">
    <property type="entry name" value="WalR-like"/>
</dbReference>
<dbReference type="RefSeq" id="WP_133827342.1">
    <property type="nucleotide sequence ID" value="NZ_BAABHR010000014.1"/>
</dbReference>
<evidence type="ECO:0000256" key="5">
    <source>
        <dbReference type="ARBA" id="ARBA00041201"/>
    </source>
</evidence>
<dbReference type="SMART" id="SM00862">
    <property type="entry name" value="Trans_reg_C"/>
    <property type="match status" value="1"/>
</dbReference>
<evidence type="ECO:0000256" key="3">
    <source>
        <dbReference type="ARBA" id="ARBA00023125"/>
    </source>
</evidence>
<dbReference type="Pfam" id="PF00072">
    <property type="entry name" value="Response_reg"/>
    <property type="match status" value="1"/>
</dbReference>
<dbReference type="SUPFAM" id="SSF52172">
    <property type="entry name" value="CheY-like"/>
    <property type="match status" value="1"/>
</dbReference>
<dbReference type="InterPro" id="IPR001789">
    <property type="entry name" value="Sig_transdc_resp-reg_receiver"/>
</dbReference>
<dbReference type="PROSITE" id="PS50110">
    <property type="entry name" value="RESPONSE_REGULATORY"/>
    <property type="match status" value="1"/>
</dbReference>
<reference evidence="10 11" key="1">
    <citation type="submission" date="2019-03" db="EMBL/GenBank/DDBJ databases">
        <title>Genomic Encyclopedia of Type Strains, Phase IV (KMG-IV): sequencing the most valuable type-strain genomes for metagenomic binning, comparative biology and taxonomic classification.</title>
        <authorList>
            <person name="Goeker M."/>
        </authorList>
    </citation>
    <scope>NUCLEOTIDE SEQUENCE [LARGE SCALE GENOMIC DNA]</scope>
    <source>
        <strain evidence="10 11">DSM 45775</strain>
    </source>
</reference>
<dbReference type="GO" id="GO:0006355">
    <property type="term" value="P:regulation of DNA-templated transcription"/>
    <property type="evidence" value="ECO:0007669"/>
    <property type="project" value="InterPro"/>
</dbReference>
<protein>
    <recommendedName>
        <fullName evidence="5">Sensory transduction protein RegX3</fullName>
    </recommendedName>
</protein>
<evidence type="ECO:0000313" key="11">
    <source>
        <dbReference type="Proteomes" id="UP000295705"/>
    </source>
</evidence>
<evidence type="ECO:0000256" key="4">
    <source>
        <dbReference type="ARBA" id="ARBA00023163"/>
    </source>
</evidence>
<dbReference type="SUPFAM" id="SSF46894">
    <property type="entry name" value="C-terminal effector domain of the bipartite response regulators"/>
    <property type="match status" value="1"/>
</dbReference>
<proteinExistence type="predicted"/>
<dbReference type="Gene3D" id="3.40.50.2300">
    <property type="match status" value="1"/>
</dbReference>
<evidence type="ECO:0000256" key="1">
    <source>
        <dbReference type="ARBA" id="ARBA00022553"/>
    </source>
</evidence>
<organism evidence="10 11">
    <name type="scientific">Actinomycetospora succinea</name>
    <dbReference type="NCBI Taxonomy" id="663603"/>
    <lineage>
        <taxon>Bacteria</taxon>
        <taxon>Bacillati</taxon>
        <taxon>Actinomycetota</taxon>
        <taxon>Actinomycetes</taxon>
        <taxon>Pseudonocardiales</taxon>
        <taxon>Pseudonocardiaceae</taxon>
        <taxon>Actinomycetospora</taxon>
    </lineage>
</organism>
<dbReference type="PANTHER" id="PTHR48111:SF72">
    <property type="entry name" value="SENSORY TRANSDUCTION PROTEIN REGX3"/>
    <property type="match status" value="1"/>
</dbReference>
<dbReference type="AlphaFoldDB" id="A0A4R6VDN8"/>
<comment type="caution">
    <text evidence="10">The sequence shown here is derived from an EMBL/GenBank/DDBJ whole genome shotgun (WGS) entry which is preliminary data.</text>
</comment>
<keyword evidence="4" id="KW-0804">Transcription</keyword>
<dbReference type="PROSITE" id="PS51755">
    <property type="entry name" value="OMPR_PHOB"/>
    <property type="match status" value="1"/>
</dbReference>
<keyword evidence="1 6" id="KW-0597">Phosphoprotein</keyword>
<dbReference type="Gene3D" id="1.10.10.10">
    <property type="entry name" value="Winged helix-like DNA-binding domain superfamily/Winged helix DNA-binding domain"/>
    <property type="match status" value="1"/>
</dbReference>
<feature type="domain" description="Response regulatory" evidence="8">
    <location>
        <begin position="2"/>
        <end position="120"/>
    </location>
</feature>
<evidence type="ECO:0000259" key="9">
    <source>
        <dbReference type="PROSITE" id="PS51755"/>
    </source>
</evidence>
<dbReference type="GO" id="GO:0000156">
    <property type="term" value="F:phosphorelay response regulator activity"/>
    <property type="evidence" value="ECO:0007669"/>
    <property type="project" value="TreeGrafter"/>
</dbReference>
<dbReference type="EMBL" id="SNYO01000004">
    <property type="protein sequence ID" value="TDQ58500.1"/>
    <property type="molecule type" value="Genomic_DNA"/>
</dbReference>
<accession>A0A4R6VDN8</accession>
<gene>
    <name evidence="10" type="ORF">EV188_104240</name>
</gene>
<sequence length="242" mass="25161">MKVVLVEDSEAVRDALGAALRAAGYRVTPVGTGAAALEAVTGPDAVADPPDIVLLDLGLPDLDGVEVCRRLRARSTVPIIAVTARGHQQARVLGLRSGADDYVVKPFAIDELTARIEAVLRRSAGHVVAPVVEVGPLRIDLSRRVVEVSGREVGLRRKEFDLLAALARRDGAVVSRADLLDDVWGLAPDDPGLDAGLHSLEVHVAALRSKLDAPGAVVTVRGVGYRLASADPPGTGPAAASP</sequence>
<evidence type="ECO:0000256" key="7">
    <source>
        <dbReference type="PROSITE-ProRule" id="PRU01091"/>
    </source>
</evidence>
<keyword evidence="11" id="KW-1185">Reference proteome</keyword>
<keyword evidence="2" id="KW-0805">Transcription regulation</keyword>
<feature type="domain" description="OmpR/PhoB-type" evidence="9">
    <location>
        <begin position="129"/>
        <end position="229"/>
    </location>
</feature>
<dbReference type="Gene3D" id="6.10.250.690">
    <property type="match status" value="1"/>
</dbReference>
<dbReference type="Proteomes" id="UP000295705">
    <property type="component" value="Unassembled WGS sequence"/>
</dbReference>
<feature type="DNA-binding region" description="OmpR/PhoB-type" evidence="7">
    <location>
        <begin position="129"/>
        <end position="229"/>
    </location>
</feature>
<dbReference type="OrthoDB" id="4527530at2"/>
<keyword evidence="3 7" id="KW-0238">DNA-binding</keyword>
<dbReference type="SMART" id="SM00448">
    <property type="entry name" value="REC"/>
    <property type="match status" value="1"/>
</dbReference>